<dbReference type="NCBIfam" id="TIGR01183">
    <property type="entry name" value="ntrB"/>
    <property type="match status" value="1"/>
</dbReference>
<feature type="transmembrane region" description="Helical" evidence="10">
    <location>
        <begin position="162"/>
        <end position="182"/>
    </location>
</feature>
<dbReference type="CDD" id="cd06261">
    <property type="entry name" value="TM_PBP2"/>
    <property type="match status" value="1"/>
</dbReference>
<feature type="transmembrane region" description="Helical" evidence="10">
    <location>
        <begin position="253"/>
        <end position="274"/>
    </location>
</feature>
<evidence type="ECO:0000256" key="10">
    <source>
        <dbReference type="RuleBase" id="RU363032"/>
    </source>
</evidence>
<evidence type="ECO:0000256" key="8">
    <source>
        <dbReference type="ARBA" id="ARBA00023065"/>
    </source>
</evidence>
<evidence type="ECO:0000313" key="12">
    <source>
        <dbReference type="EMBL" id="SFE92930.1"/>
    </source>
</evidence>
<dbReference type="GO" id="GO:0006811">
    <property type="term" value="P:monoatomic ion transport"/>
    <property type="evidence" value="ECO:0007669"/>
    <property type="project" value="UniProtKB-KW"/>
</dbReference>
<dbReference type="PANTHER" id="PTHR30151:SF7">
    <property type="entry name" value="NITRATE IMPORT PERMEASE PROTEIN NRTB"/>
    <property type="match status" value="1"/>
</dbReference>
<evidence type="ECO:0000256" key="9">
    <source>
        <dbReference type="ARBA" id="ARBA00023136"/>
    </source>
</evidence>
<evidence type="ECO:0000256" key="5">
    <source>
        <dbReference type="ARBA" id="ARBA00022519"/>
    </source>
</evidence>
<feature type="transmembrane region" description="Helical" evidence="10">
    <location>
        <begin position="188"/>
        <end position="209"/>
    </location>
</feature>
<dbReference type="PROSITE" id="PS50928">
    <property type="entry name" value="ABC_TM1"/>
    <property type="match status" value="1"/>
</dbReference>
<evidence type="ECO:0000256" key="3">
    <source>
        <dbReference type="ARBA" id="ARBA00022448"/>
    </source>
</evidence>
<reference evidence="13" key="1">
    <citation type="submission" date="2016-10" db="EMBL/GenBank/DDBJ databases">
        <authorList>
            <person name="Varghese N."/>
            <person name="Submissions S."/>
        </authorList>
    </citation>
    <scope>NUCLEOTIDE SEQUENCE [LARGE SCALE GENOMIC DNA]</scope>
    <source>
        <strain evidence="13">DSM 27981</strain>
    </source>
</reference>
<comment type="subcellular location">
    <subcellularLocation>
        <location evidence="1">Cell inner membrane</location>
    </subcellularLocation>
    <subcellularLocation>
        <location evidence="2 10">Cell membrane</location>
        <topology evidence="2 10">Multi-pass membrane protein</topology>
    </subcellularLocation>
</comment>
<keyword evidence="3 10" id="KW-0813">Transport</keyword>
<evidence type="ECO:0000256" key="4">
    <source>
        <dbReference type="ARBA" id="ARBA00022475"/>
    </source>
</evidence>
<feature type="transmembrane region" description="Helical" evidence="10">
    <location>
        <begin position="286"/>
        <end position="305"/>
    </location>
</feature>
<keyword evidence="5" id="KW-0997">Cell inner membrane</keyword>
<keyword evidence="13" id="KW-1185">Reference proteome</keyword>
<keyword evidence="9 10" id="KW-0472">Membrane</keyword>
<dbReference type="GO" id="GO:0015112">
    <property type="term" value="F:nitrate transmembrane transporter activity"/>
    <property type="evidence" value="ECO:0007669"/>
    <property type="project" value="InterPro"/>
</dbReference>
<dbReference type="Gene3D" id="1.10.3720.10">
    <property type="entry name" value="MetI-like"/>
    <property type="match status" value="1"/>
</dbReference>
<accession>A0A1I2EL12</accession>
<dbReference type="Pfam" id="PF00528">
    <property type="entry name" value="BPD_transp_1"/>
    <property type="match status" value="1"/>
</dbReference>
<keyword evidence="6 10" id="KW-0812">Transmembrane</keyword>
<dbReference type="InterPro" id="IPR005889">
    <property type="entry name" value="NtrB"/>
</dbReference>
<dbReference type="RefSeq" id="WP_092939793.1">
    <property type="nucleotide sequence ID" value="NZ_FONX01000007.1"/>
</dbReference>
<feature type="transmembrane region" description="Helical" evidence="10">
    <location>
        <begin position="230"/>
        <end position="247"/>
    </location>
</feature>
<feature type="transmembrane region" description="Helical" evidence="10">
    <location>
        <begin position="131"/>
        <end position="150"/>
    </location>
</feature>
<evidence type="ECO:0000256" key="2">
    <source>
        <dbReference type="ARBA" id="ARBA00004651"/>
    </source>
</evidence>
<keyword evidence="8" id="KW-0406">Ion transport</keyword>
<dbReference type="EMBL" id="FONX01000007">
    <property type="protein sequence ID" value="SFE92930.1"/>
    <property type="molecule type" value="Genomic_DNA"/>
</dbReference>
<dbReference type="GO" id="GO:0005886">
    <property type="term" value="C:plasma membrane"/>
    <property type="evidence" value="ECO:0007669"/>
    <property type="project" value="UniProtKB-SubCell"/>
</dbReference>
<evidence type="ECO:0000313" key="13">
    <source>
        <dbReference type="Proteomes" id="UP000199119"/>
    </source>
</evidence>
<organism evidence="12 13">
    <name type="scientific">Paracidovorax wautersii</name>
    <dbReference type="NCBI Taxonomy" id="1177982"/>
    <lineage>
        <taxon>Bacteria</taxon>
        <taxon>Pseudomonadati</taxon>
        <taxon>Pseudomonadota</taxon>
        <taxon>Betaproteobacteria</taxon>
        <taxon>Burkholderiales</taxon>
        <taxon>Comamonadaceae</taxon>
        <taxon>Paracidovorax</taxon>
    </lineage>
</organism>
<dbReference type="SUPFAM" id="SSF161098">
    <property type="entry name" value="MetI-like"/>
    <property type="match status" value="1"/>
</dbReference>
<feature type="domain" description="ABC transmembrane type-1" evidence="11">
    <location>
        <begin position="124"/>
        <end position="308"/>
    </location>
</feature>
<dbReference type="FunFam" id="1.10.3720.10:FF:000003">
    <property type="entry name" value="Aliphatic sulfonate ABC transporter permease"/>
    <property type="match status" value="1"/>
</dbReference>
<protein>
    <submittedName>
        <fullName evidence="12">Nitrate/nitrite transport system permease protein</fullName>
    </submittedName>
</protein>
<dbReference type="Proteomes" id="UP000199119">
    <property type="component" value="Unassembled WGS sequence"/>
</dbReference>
<dbReference type="InterPro" id="IPR035906">
    <property type="entry name" value="MetI-like_sf"/>
</dbReference>
<dbReference type="InterPro" id="IPR000515">
    <property type="entry name" value="MetI-like"/>
</dbReference>
<sequence>MVSAVFHSPLDSASPEAIKSIAGNAPSTGAAKPLAAQAPAAAGNASATAAPQRRDWAALSRSFWMAVLPPACGLGLLLGIWALVSATTGQSIPGPAETWRQAVTIFSDPFYRNGPNDQGVGWNVLASLERVAIGFGLAAVVGIPAGFVIGRFTFLSRMFNPLISLLRPVSPLAWLPIGLLVFKGANPAAIWTIFICSIWPMIINTAVGVQRVPQDYMNVARVLNLSEWKIATTILFPSVLPYMLTGVRLAVGTAWLVIVAAEMLTGGVGIGFWVWDEWNNLNVKNILIAIFVIGIVGLLLEYALVKLATAFTFEEVKA</sequence>
<evidence type="ECO:0000259" key="11">
    <source>
        <dbReference type="PROSITE" id="PS50928"/>
    </source>
</evidence>
<dbReference type="OrthoDB" id="8138334at2"/>
<dbReference type="PANTHER" id="PTHR30151">
    <property type="entry name" value="ALKANE SULFONATE ABC TRANSPORTER-RELATED, MEMBRANE SUBUNIT"/>
    <property type="match status" value="1"/>
</dbReference>
<name>A0A1I2EL12_9BURK</name>
<dbReference type="AlphaFoldDB" id="A0A1I2EL12"/>
<gene>
    <name evidence="12" type="ORF">SAMN04489711_107168</name>
</gene>
<evidence type="ECO:0000256" key="1">
    <source>
        <dbReference type="ARBA" id="ARBA00004533"/>
    </source>
</evidence>
<keyword evidence="7 10" id="KW-1133">Transmembrane helix</keyword>
<dbReference type="GO" id="GO:0042918">
    <property type="term" value="P:alkanesulfonate transmembrane transport"/>
    <property type="evidence" value="ECO:0007669"/>
    <property type="project" value="UniProtKB-ARBA"/>
</dbReference>
<dbReference type="STRING" id="1177982.SAMN04489711_107168"/>
<evidence type="ECO:0000256" key="6">
    <source>
        <dbReference type="ARBA" id="ARBA00022692"/>
    </source>
</evidence>
<proteinExistence type="inferred from homology"/>
<comment type="similarity">
    <text evidence="10">Belongs to the binding-protein-dependent transport system permease family.</text>
</comment>
<evidence type="ECO:0000256" key="7">
    <source>
        <dbReference type="ARBA" id="ARBA00022989"/>
    </source>
</evidence>
<feature type="transmembrane region" description="Helical" evidence="10">
    <location>
        <begin position="63"/>
        <end position="84"/>
    </location>
</feature>
<keyword evidence="4" id="KW-1003">Cell membrane</keyword>